<evidence type="ECO:0000256" key="1">
    <source>
        <dbReference type="ARBA" id="ARBA00023015"/>
    </source>
</evidence>
<evidence type="ECO:0000313" key="5">
    <source>
        <dbReference type="EMBL" id="KAA5604216.1"/>
    </source>
</evidence>
<feature type="domain" description="HTH gntR-type" evidence="4">
    <location>
        <begin position="15"/>
        <end position="83"/>
    </location>
</feature>
<accession>A0A5M6I7L9</accession>
<protein>
    <submittedName>
        <fullName evidence="5">FadR family transcriptional regulator</fullName>
    </submittedName>
</protein>
<evidence type="ECO:0000313" key="6">
    <source>
        <dbReference type="Proteomes" id="UP000324065"/>
    </source>
</evidence>
<dbReference type="CDD" id="cd07377">
    <property type="entry name" value="WHTH_GntR"/>
    <property type="match status" value="1"/>
</dbReference>
<dbReference type="PANTHER" id="PTHR43537:SF5">
    <property type="entry name" value="UXU OPERON TRANSCRIPTIONAL REGULATOR"/>
    <property type="match status" value="1"/>
</dbReference>
<dbReference type="InterPro" id="IPR000524">
    <property type="entry name" value="Tscrpt_reg_HTH_GntR"/>
</dbReference>
<keyword evidence="3" id="KW-0804">Transcription</keyword>
<comment type="caution">
    <text evidence="5">The sequence shown here is derived from an EMBL/GenBank/DDBJ whole genome shotgun (WGS) entry which is preliminary data.</text>
</comment>
<dbReference type="AlphaFoldDB" id="A0A5M6I7L9"/>
<evidence type="ECO:0000259" key="4">
    <source>
        <dbReference type="PROSITE" id="PS50949"/>
    </source>
</evidence>
<dbReference type="Gene3D" id="1.20.120.530">
    <property type="entry name" value="GntR ligand-binding domain-like"/>
    <property type="match status" value="1"/>
</dbReference>
<dbReference type="InterPro" id="IPR011711">
    <property type="entry name" value="GntR_C"/>
</dbReference>
<dbReference type="EMBL" id="VWPJ01000021">
    <property type="protein sequence ID" value="KAA5604216.1"/>
    <property type="molecule type" value="Genomic_DNA"/>
</dbReference>
<dbReference type="PROSITE" id="PS50949">
    <property type="entry name" value="HTH_GNTR"/>
    <property type="match status" value="1"/>
</dbReference>
<dbReference type="SMART" id="SM00895">
    <property type="entry name" value="FCD"/>
    <property type="match status" value="1"/>
</dbReference>
<dbReference type="PANTHER" id="PTHR43537">
    <property type="entry name" value="TRANSCRIPTIONAL REGULATOR, GNTR FAMILY"/>
    <property type="match status" value="1"/>
</dbReference>
<dbReference type="InterPro" id="IPR008920">
    <property type="entry name" value="TF_FadR/GntR_C"/>
</dbReference>
<dbReference type="Gene3D" id="1.10.10.10">
    <property type="entry name" value="Winged helix-like DNA-binding domain superfamily/Winged helix DNA-binding domain"/>
    <property type="match status" value="1"/>
</dbReference>
<gene>
    <name evidence="5" type="ORF">F1188_17115</name>
</gene>
<organism evidence="5 6">
    <name type="scientific">Roseospira marina</name>
    <dbReference type="NCBI Taxonomy" id="140057"/>
    <lineage>
        <taxon>Bacteria</taxon>
        <taxon>Pseudomonadati</taxon>
        <taxon>Pseudomonadota</taxon>
        <taxon>Alphaproteobacteria</taxon>
        <taxon>Rhodospirillales</taxon>
        <taxon>Rhodospirillaceae</taxon>
        <taxon>Roseospira</taxon>
    </lineage>
</organism>
<proteinExistence type="predicted"/>
<dbReference type="Pfam" id="PF00392">
    <property type="entry name" value="GntR"/>
    <property type="match status" value="1"/>
</dbReference>
<dbReference type="Pfam" id="PF07729">
    <property type="entry name" value="FCD"/>
    <property type="match status" value="1"/>
</dbReference>
<dbReference type="GO" id="GO:0003700">
    <property type="term" value="F:DNA-binding transcription factor activity"/>
    <property type="evidence" value="ECO:0007669"/>
    <property type="project" value="InterPro"/>
</dbReference>
<dbReference type="SUPFAM" id="SSF48008">
    <property type="entry name" value="GntR ligand-binding domain-like"/>
    <property type="match status" value="1"/>
</dbReference>
<keyword evidence="6" id="KW-1185">Reference proteome</keyword>
<dbReference type="GO" id="GO:0003677">
    <property type="term" value="F:DNA binding"/>
    <property type="evidence" value="ECO:0007669"/>
    <property type="project" value="UniProtKB-KW"/>
</dbReference>
<dbReference type="Proteomes" id="UP000324065">
    <property type="component" value="Unassembled WGS sequence"/>
</dbReference>
<dbReference type="SMART" id="SM00345">
    <property type="entry name" value="HTH_GNTR"/>
    <property type="match status" value="1"/>
</dbReference>
<keyword evidence="1" id="KW-0805">Transcription regulation</keyword>
<dbReference type="InterPro" id="IPR036388">
    <property type="entry name" value="WH-like_DNA-bd_sf"/>
</dbReference>
<dbReference type="InterPro" id="IPR036390">
    <property type="entry name" value="WH_DNA-bd_sf"/>
</dbReference>
<evidence type="ECO:0000256" key="3">
    <source>
        <dbReference type="ARBA" id="ARBA00023163"/>
    </source>
</evidence>
<reference evidence="5 6" key="1">
    <citation type="submission" date="2019-09" db="EMBL/GenBank/DDBJ databases">
        <title>Genome sequence of Roseospira marina, one of the more divergent members of the non-sulfur purple photosynthetic bacterial family, the Rhodospirillaceae.</title>
        <authorList>
            <person name="Meyer T."/>
            <person name="Kyndt J."/>
        </authorList>
    </citation>
    <scope>NUCLEOTIDE SEQUENCE [LARGE SCALE GENOMIC DNA]</scope>
    <source>
        <strain evidence="5 6">DSM 15113</strain>
    </source>
</reference>
<dbReference type="PRINTS" id="PR00035">
    <property type="entry name" value="HTHGNTR"/>
</dbReference>
<name>A0A5M6I7L9_9PROT</name>
<sequence>MDGQPAQPERSRPRSALADRVYHMLYARITNGEYPANQKLPTEKELAQEFSVSRPILRIALEKLRTEGFVYSRQGSGNYVRAPQGSALGFARVETIADIQRCYEFRMTIESDAAWLAAQRRNREVMTDLEAALEMLRVATGSQVHREDADYAFHVAVARASNNQYYEATMRALREHIHAGMKMHGESLLSDGPFALNEVLAEHTGIYQAILDQDGDRAREIMRQHVKNSRDRLFGAGALDLTMRD</sequence>
<dbReference type="OrthoDB" id="7339934at2"/>
<keyword evidence="2" id="KW-0238">DNA-binding</keyword>
<evidence type="ECO:0000256" key="2">
    <source>
        <dbReference type="ARBA" id="ARBA00023125"/>
    </source>
</evidence>
<dbReference type="SUPFAM" id="SSF46785">
    <property type="entry name" value="Winged helix' DNA-binding domain"/>
    <property type="match status" value="1"/>
</dbReference>